<dbReference type="InterPro" id="IPR031339">
    <property type="entry name" value="DUF4942"/>
</dbReference>
<accession>A0A4P7L8E5</accession>
<dbReference type="EMBL" id="CP038620">
    <property type="protein sequence ID" value="QBY46544.1"/>
    <property type="molecule type" value="Genomic_DNA"/>
</dbReference>
<sequence length="305" mass="35011">MTITMKSLIHHDSAEVLNYNEIDNIVAIRDRAVDLYTQGLKLIAESVSLAKEAVSKTGVTLYYPDEAINSDIFNIDSLTGTDKEYRKQEGLGAHFFNFDKNLDTRLWNLTVEKSELHQFASDEQIKRLQATLGGIDKAIPLFNSENVKSFFIEEECNRETLLIDNFKSVVKGLSWHSESDRPCLFEKKLVIEDAIHLTSTSGRTATFLKRSEINQLHSIFSLLDGKRVPDTQKRLGNEINYKVSRDIRTFETEYFLVRWFKKGSMQLTFTRTDLIRQLNNLITVTFPAFFSKKANDATLSDRGLY</sequence>
<proteinExistence type="predicted"/>
<evidence type="ECO:0000313" key="3">
    <source>
        <dbReference type="Proteomes" id="UP000295134"/>
    </source>
</evidence>
<dbReference type="KEGG" id="ans:ArsFIN_51550"/>
<dbReference type="GeneID" id="39751071"/>
<evidence type="ECO:0000259" key="1">
    <source>
        <dbReference type="Pfam" id="PF13708"/>
    </source>
</evidence>
<feature type="domain" description="DUF4942" evidence="1">
    <location>
        <begin position="100"/>
        <end position="283"/>
    </location>
</feature>
<organism evidence="2 3">
    <name type="scientific">Arsenophonus nasoniae</name>
    <name type="common">son-killer infecting Nasonia vitripennis</name>
    <dbReference type="NCBI Taxonomy" id="638"/>
    <lineage>
        <taxon>Bacteria</taxon>
        <taxon>Pseudomonadati</taxon>
        <taxon>Pseudomonadota</taxon>
        <taxon>Gammaproteobacteria</taxon>
        <taxon>Enterobacterales</taxon>
        <taxon>Morganellaceae</taxon>
        <taxon>Arsenophonus</taxon>
    </lineage>
</organism>
<gene>
    <name evidence="2" type="ORF">ArsFIN_51550</name>
</gene>
<dbReference type="Pfam" id="PF13708">
    <property type="entry name" value="DUF4942"/>
    <property type="match status" value="1"/>
</dbReference>
<dbReference type="AlphaFoldDB" id="A0A4P7L8E5"/>
<protein>
    <recommendedName>
        <fullName evidence="1">DUF4942 domain-containing protein</fullName>
    </recommendedName>
</protein>
<geneLocation type="plasmid" evidence="3">
    <name>parsfin8</name>
</geneLocation>
<name>A0A4P7L8E5_9GAMM</name>
<evidence type="ECO:0000313" key="2">
    <source>
        <dbReference type="EMBL" id="QBY46544.1"/>
    </source>
</evidence>
<dbReference type="RefSeq" id="WP_026823132.1">
    <property type="nucleotide sequence ID" value="NZ_CP038620.1"/>
</dbReference>
<keyword evidence="2" id="KW-0614">Plasmid</keyword>
<dbReference type="Proteomes" id="UP000295134">
    <property type="component" value="Plasmid pArsFIN8"/>
</dbReference>
<reference evidence="2 3" key="1">
    <citation type="submission" date="2019-03" db="EMBL/GenBank/DDBJ databases">
        <title>Long-read sequencing reveals hyperdense prophage content in a complex bacterial symbiont genome.</title>
        <authorList>
            <person name="Frost C.L."/>
            <person name="Siozios S."/>
            <person name="Nadal-Jimenez P."/>
            <person name="Brockhurst M.A."/>
            <person name="King K.C."/>
            <person name="Darby A.C."/>
            <person name="Hurst G.D.D."/>
        </authorList>
    </citation>
    <scope>NUCLEOTIDE SEQUENCE [LARGE SCALE GENOMIC DNA]</scope>
    <source>
        <strain evidence="2 3">FIN</strain>
        <plasmid evidence="3">parsfin8</plasmid>
    </source>
</reference>